<comment type="similarity">
    <text evidence="5">Belongs to the class VI-like SAM-binding methyltransferase superfamily. Isoprenylcysteine carboxyl methyltransferase family.</text>
</comment>
<evidence type="ECO:0000256" key="4">
    <source>
        <dbReference type="ARBA" id="ARBA00023136"/>
    </source>
</evidence>
<dbReference type="RefSeq" id="XP_007866693.1">
    <property type="nucleotide sequence ID" value="XM_007868502.1"/>
</dbReference>
<accession>S7RJ77</accession>
<comment type="subcellular location">
    <subcellularLocation>
        <location evidence="5">Endoplasmic reticulum membrane</location>
        <topology evidence="5">Multi-pass membrane protein</topology>
    </subcellularLocation>
    <subcellularLocation>
        <location evidence="1">Membrane</location>
        <topology evidence="1">Multi-pass membrane protein</topology>
    </subcellularLocation>
</comment>
<keyword evidence="5" id="KW-0256">Endoplasmic reticulum</keyword>
<dbReference type="Pfam" id="PF04140">
    <property type="entry name" value="ICMT"/>
    <property type="match status" value="1"/>
</dbReference>
<keyword evidence="5" id="KW-0808">Transferase</keyword>
<dbReference type="HOGENOM" id="CLU_065200_6_0_1"/>
<keyword evidence="7" id="KW-1185">Reference proteome</keyword>
<dbReference type="KEGG" id="gtr:GLOTRDRAFT_43578"/>
<sequence length="184" mass="20914">MSFWAACLSEAAVILASQYPSSATARWILYNLMPTGTLSLDRIAMTPTFLVGWACTVVGGLGRLWCYRTMGRQFTFELSIRDDHQLVTSGPYAFVRHPSYTATFFALAGTFVHFGRGSWMTEYGVTSTWFGRICAGIWGSNASFLACLLLYRTRTEDEMLRAQFGRTWEDWASRVPYRLLPYVY</sequence>
<comment type="caution">
    <text evidence="5">Lacks conserved residue(s) required for the propagation of feature annotation.</text>
</comment>
<dbReference type="GO" id="GO:0004671">
    <property type="term" value="F:protein C-terminal S-isoprenylcysteine carboxyl O-methyltransferase activity"/>
    <property type="evidence" value="ECO:0007669"/>
    <property type="project" value="UniProtKB-EC"/>
</dbReference>
<evidence type="ECO:0000313" key="7">
    <source>
        <dbReference type="Proteomes" id="UP000030669"/>
    </source>
</evidence>
<evidence type="ECO:0000313" key="6">
    <source>
        <dbReference type="EMBL" id="EPQ54400.1"/>
    </source>
</evidence>
<evidence type="ECO:0000256" key="1">
    <source>
        <dbReference type="ARBA" id="ARBA00004141"/>
    </source>
</evidence>
<dbReference type="EMBL" id="KB469303">
    <property type="protein sequence ID" value="EPQ54400.1"/>
    <property type="molecule type" value="Genomic_DNA"/>
</dbReference>
<keyword evidence="4 5" id="KW-0472">Membrane</keyword>
<dbReference type="OMA" id="QFGKQWD"/>
<keyword evidence="5" id="KW-0949">S-adenosyl-L-methionine</keyword>
<feature type="transmembrane region" description="Helical" evidence="5">
    <location>
        <begin position="49"/>
        <end position="66"/>
    </location>
</feature>
<keyword evidence="3 5" id="KW-1133">Transmembrane helix</keyword>
<dbReference type="PANTHER" id="PTHR12714:SF9">
    <property type="entry name" value="PROTEIN-S-ISOPRENYLCYSTEINE O-METHYLTRANSFERASE"/>
    <property type="match status" value="1"/>
</dbReference>
<gene>
    <name evidence="6" type="ORF">GLOTRDRAFT_43578</name>
</gene>
<keyword evidence="2 5" id="KW-0812">Transmembrane</keyword>
<dbReference type="Proteomes" id="UP000030669">
    <property type="component" value="Unassembled WGS sequence"/>
</dbReference>
<protein>
    <recommendedName>
        <fullName evidence="5">Protein-S-isoprenylcysteine O-methyltransferase</fullName>
        <ecNumber evidence="5">2.1.1.100</ecNumber>
    </recommendedName>
</protein>
<proteinExistence type="inferred from homology"/>
<reference evidence="6 7" key="1">
    <citation type="journal article" date="2012" name="Science">
        <title>The Paleozoic origin of enzymatic lignin decomposition reconstructed from 31 fungal genomes.</title>
        <authorList>
            <person name="Floudas D."/>
            <person name="Binder M."/>
            <person name="Riley R."/>
            <person name="Barry K."/>
            <person name="Blanchette R.A."/>
            <person name="Henrissat B."/>
            <person name="Martinez A.T."/>
            <person name="Otillar R."/>
            <person name="Spatafora J.W."/>
            <person name="Yadav J.S."/>
            <person name="Aerts A."/>
            <person name="Benoit I."/>
            <person name="Boyd A."/>
            <person name="Carlson A."/>
            <person name="Copeland A."/>
            <person name="Coutinho P.M."/>
            <person name="de Vries R.P."/>
            <person name="Ferreira P."/>
            <person name="Findley K."/>
            <person name="Foster B."/>
            <person name="Gaskell J."/>
            <person name="Glotzer D."/>
            <person name="Gorecki P."/>
            <person name="Heitman J."/>
            <person name="Hesse C."/>
            <person name="Hori C."/>
            <person name="Igarashi K."/>
            <person name="Jurgens J.A."/>
            <person name="Kallen N."/>
            <person name="Kersten P."/>
            <person name="Kohler A."/>
            <person name="Kuees U."/>
            <person name="Kumar T.K.A."/>
            <person name="Kuo A."/>
            <person name="LaButti K."/>
            <person name="Larrondo L.F."/>
            <person name="Lindquist E."/>
            <person name="Ling A."/>
            <person name="Lombard V."/>
            <person name="Lucas S."/>
            <person name="Lundell T."/>
            <person name="Martin R."/>
            <person name="McLaughlin D.J."/>
            <person name="Morgenstern I."/>
            <person name="Morin E."/>
            <person name="Murat C."/>
            <person name="Nagy L.G."/>
            <person name="Nolan M."/>
            <person name="Ohm R.A."/>
            <person name="Patyshakuliyeva A."/>
            <person name="Rokas A."/>
            <person name="Ruiz-Duenas F.J."/>
            <person name="Sabat G."/>
            <person name="Salamov A."/>
            <person name="Samejima M."/>
            <person name="Schmutz J."/>
            <person name="Slot J.C."/>
            <person name="St John F."/>
            <person name="Stenlid J."/>
            <person name="Sun H."/>
            <person name="Sun S."/>
            <person name="Syed K."/>
            <person name="Tsang A."/>
            <person name="Wiebenga A."/>
            <person name="Young D."/>
            <person name="Pisabarro A."/>
            <person name="Eastwood D.C."/>
            <person name="Martin F."/>
            <person name="Cullen D."/>
            <person name="Grigoriev I.V."/>
            <person name="Hibbett D.S."/>
        </authorList>
    </citation>
    <scope>NUCLEOTIDE SEQUENCE [LARGE SCALE GENOMIC DNA]</scope>
    <source>
        <strain evidence="6 7">ATCC 11539</strain>
    </source>
</reference>
<comment type="catalytic activity">
    <reaction evidence="5">
        <text>[protein]-C-terminal S-[(2E,6E)-farnesyl]-L-cysteine + S-adenosyl-L-methionine = [protein]-C-terminal S-[(2E,6E)-farnesyl]-L-cysteine methyl ester + S-adenosyl-L-homocysteine</text>
        <dbReference type="Rhea" id="RHEA:21672"/>
        <dbReference type="Rhea" id="RHEA-COMP:12125"/>
        <dbReference type="Rhea" id="RHEA-COMP:12126"/>
        <dbReference type="ChEBI" id="CHEBI:57856"/>
        <dbReference type="ChEBI" id="CHEBI:59789"/>
        <dbReference type="ChEBI" id="CHEBI:90510"/>
        <dbReference type="ChEBI" id="CHEBI:90511"/>
        <dbReference type="EC" id="2.1.1.100"/>
    </reaction>
</comment>
<dbReference type="EC" id="2.1.1.100" evidence="5"/>
<evidence type="ECO:0000256" key="5">
    <source>
        <dbReference type="RuleBase" id="RU362022"/>
    </source>
</evidence>
<dbReference type="AlphaFoldDB" id="S7RJ77"/>
<dbReference type="InterPro" id="IPR007269">
    <property type="entry name" value="ICMT_MeTrfase"/>
</dbReference>
<feature type="transmembrane region" description="Helical" evidence="5">
    <location>
        <begin position="129"/>
        <end position="151"/>
    </location>
</feature>
<evidence type="ECO:0000256" key="2">
    <source>
        <dbReference type="ARBA" id="ARBA00022692"/>
    </source>
</evidence>
<dbReference type="OrthoDB" id="422086at2759"/>
<keyword evidence="5" id="KW-0489">Methyltransferase</keyword>
<feature type="transmembrane region" description="Helical" evidence="5">
    <location>
        <begin position="99"/>
        <end position="117"/>
    </location>
</feature>
<dbReference type="GO" id="GO:0005789">
    <property type="term" value="C:endoplasmic reticulum membrane"/>
    <property type="evidence" value="ECO:0007669"/>
    <property type="project" value="UniProtKB-SubCell"/>
</dbReference>
<dbReference type="GO" id="GO:0032259">
    <property type="term" value="P:methylation"/>
    <property type="evidence" value="ECO:0007669"/>
    <property type="project" value="UniProtKB-KW"/>
</dbReference>
<dbReference type="GeneID" id="19306208"/>
<organism evidence="6 7">
    <name type="scientific">Gloeophyllum trabeum (strain ATCC 11539 / FP-39264 / Madison 617)</name>
    <name type="common">Brown rot fungus</name>
    <dbReference type="NCBI Taxonomy" id="670483"/>
    <lineage>
        <taxon>Eukaryota</taxon>
        <taxon>Fungi</taxon>
        <taxon>Dikarya</taxon>
        <taxon>Basidiomycota</taxon>
        <taxon>Agaricomycotina</taxon>
        <taxon>Agaricomycetes</taxon>
        <taxon>Gloeophyllales</taxon>
        <taxon>Gloeophyllaceae</taxon>
        <taxon>Gloeophyllum</taxon>
    </lineage>
</organism>
<evidence type="ECO:0000256" key="3">
    <source>
        <dbReference type="ARBA" id="ARBA00022989"/>
    </source>
</evidence>
<name>S7RJ77_GLOTA</name>
<dbReference type="Gene3D" id="1.20.120.1630">
    <property type="match status" value="1"/>
</dbReference>
<dbReference type="PANTHER" id="PTHR12714">
    <property type="entry name" value="PROTEIN-S ISOPRENYLCYSTEINE O-METHYLTRANSFERASE"/>
    <property type="match status" value="1"/>
</dbReference>